<evidence type="ECO:0000256" key="1">
    <source>
        <dbReference type="SAM" id="Coils"/>
    </source>
</evidence>
<dbReference type="Proteomes" id="UP000309673">
    <property type="component" value="Unassembled WGS sequence"/>
</dbReference>
<feature type="coiled-coil region" evidence="1">
    <location>
        <begin position="287"/>
        <end position="321"/>
    </location>
</feature>
<name>A0A4U0FHM7_9BACL</name>
<protein>
    <submittedName>
        <fullName evidence="2">Uncharacterized protein</fullName>
    </submittedName>
</protein>
<gene>
    <name evidence="2" type="ORF">E5161_03650</name>
</gene>
<reference evidence="2 3" key="1">
    <citation type="submission" date="2019-04" db="EMBL/GenBank/DDBJ databases">
        <title>Cohnella sp. nov., isolated from soil.</title>
        <authorList>
            <person name="Kim W."/>
        </authorList>
    </citation>
    <scope>NUCLEOTIDE SEQUENCE [LARGE SCALE GENOMIC DNA]</scope>
    <source>
        <strain evidence="2 3">CAU 1483</strain>
    </source>
</reference>
<comment type="caution">
    <text evidence="2">The sequence shown here is derived from an EMBL/GenBank/DDBJ whole genome shotgun (WGS) entry which is preliminary data.</text>
</comment>
<dbReference type="OrthoDB" id="3540923at2"/>
<accession>A0A4U0FHM7</accession>
<sequence length="324" mass="37718">MESRDADLDTIAKWNAELQQCRLDLELKRKWESRQSKLSTDIKRQRRLAEECLQILQKEEQDVEHLNNSSFSQFWLRLFDQLDDRLREEEREAAEAKLKYDAAQAALRGMEEELADVTRKLAEIGDAESRLQQLMGQKESWIRDHDAAAKEELERLSEQLASNKARQTEVQEAYRAGQTAQQCLSRADERLNSAKNWGTYDMLGGGMIATMVKHGRIDEAQDHIHEAQHYLRRFAEELKDLNWEAHTSGPEVGGFLKFSDYFFDGFIADWMVQGKIRDSIDSVGTTSNQVDAILRKLDAERRKLEQDSVHYRNQYDELIQRYGS</sequence>
<proteinExistence type="predicted"/>
<dbReference type="RefSeq" id="WP_136776294.1">
    <property type="nucleotide sequence ID" value="NZ_SUPK01000001.1"/>
</dbReference>
<keyword evidence="1" id="KW-0175">Coiled coil</keyword>
<organism evidence="2 3">
    <name type="scientific">Cohnella pontilimi</name>
    <dbReference type="NCBI Taxonomy" id="2564100"/>
    <lineage>
        <taxon>Bacteria</taxon>
        <taxon>Bacillati</taxon>
        <taxon>Bacillota</taxon>
        <taxon>Bacilli</taxon>
        <taxon>Bacillales</taxon>
        <taxon>Paenibacillaceae</taxon>
        <taxon>Cohnella</taxon>
    </lineage>
</organism>
<dbReference type="AlphaFoldDB" id="A0A4U0FHM7"/>
<keyword evidence="3" id="KW-1185">Reference proteome</keyword>
<feature type="coiled-coil region" evidence="1">
    <location>
        <begin position="42"/>
        <end position="173"/>
    </location>
</feature>
<dbReference type="EMBL" id="SUPK01000001">
    <property type="protein sequence ID" value="TJY44485.1"/>
    <property type="molecule type" value="Genomic_DNA"/>
</dbReference>
<evidence type="ECO:0000313" key="3">
    <source>
        <dbReference type="Proteomes" id="UP000309673"/>
    </source>
</evidence>
<evidence type="ECO:0000313" key="2">
    <source>
        <dbReference type="EMBL" id="TJY44485.1"/>
    </source>
</evidence>